<gene>
    <name evidence="1" type="ORF">LMG26788_02187</name>
</gene>
<proteinExistence type="predicted"/>
<name>A0A6S7CS04_9BURK</name>
<protein>
    <submittedName>
        <fullName evidence="1">Uncharacterized protein</fullName>
    </submittedName>
</protein>
<dbReference type="Proteomes" id="UP000494203">
    <property type="component" value="Unassembled WGS sequence"/>
</dbReference>
<evidence type="ECO:0000313" key="1">
    <source>
        <dbReference type="EMBL" id="CAB3859502.1"/>
    </source>
</evidence>
<keyword evidence="2" id="KW-1185">Reference proteome</keyword>
<accession>A0A6S7CS04</accession>
<reference evidence="1 2" key="1">
    <citation type="submission" date="2020-04" db="EMBL/GenBank/DDBJ databases">
        <authorList>
            <person name="De Canck E."/>
        </authorList>
    </citation>
    <scope>NUCLEOTIDE SEQUENCE [LARGE SCALE GENOMIC DNA]</scope>
    <source>
        <strain evidence="1 2">LMG 26788</strain>
    </source>
</reference>
<dbReference type="RefSeq" id="WP_175140785.1">
    <property type="nucleotide sequence ID" value="NZ_CADIKZ010000005.1"/>
</dbReference>
<dbReference type="AlphaFoldDB" id="A0A6S7CS04"/>
<sequence>MSYGIVVRDAVGRVILDTNQRMARLLDTIETGRSAGARSYAVGGGQLGLAVCAPLNVFYNGPAIYLSGNTISWDFSTNPTTGYSVKILVWVY</sequence>
<organism evidence="1 2">
    <name type="scientific">Achromobacter pulmonis</name>
    <dbReference type="NCBI Taxonomy" id="1389932"/>
    <lineage>
        <taxon>Bacteria</taxon>
        <taxon>Pseudomonadati</taxon>
        <taxon>Pseudomonadota</taxon>
        <taxon>Betaproteobacteria</taxon>
        <taxon>Burkholderiales</taxon>
        <taxon>Alcaligenaceae</taxon>
        <taxon>Achromobacter</taxon>
    </lineage>
</organism>
<dbReference type="EMBL" id="CADIKZ010000005">
    <property type="protein sequence ID" value="CAB3859502.1"/>
    <property type="molecule type" value="Genomic_DNA"/>
</dbReference>
<evidence type="ECO:0000313" key="2">
    <source>
        <dbReference type="Proteomes" id="UP000494203"/>
    </source>
</evidence>